<dbReference type="Pfam" id="PF02518">
    <property type="entry name" value="HATPase_c"/>
    <property type="match status" value="1"/>
</dbReference>
<gene>
    <name evidence="9" type="ORF">H6G94_19675</name>
</gene>
<evidence type="ECO:0000256" key="5">
    <source>
        <dbReference type="ARBA" id="ARBA00023012"/>
    </source>
</evidence>
<evidence type="ECO:0000256" key="6">
    <source>
        <dbReference type="SAM" id="Coils"/>
    </source>
</evidence>
<dbReference type="Gene3D" id="1.10.287.130">
    <property type="match status" value="1"/>
</dbReference>
<dbReference type="Proteomes" id="UP000606396">
    <property type="component" value="Unassembled WGS sequence"/>
</dbReference>
<dbReference type="Pfam" id="PF01590">
    <property type="entry name" value="GAF"/>
    <property type="match status" value="1"/>
</dbReference>
<dbReference type="SUPFAM" id="SSF56112">
    <property type="entry name" value="Protein kinase-like (PK-like)"/>
    <property type="match status" value="1"/>
</dbReference>
<dbReference type="Pfam" id="PF13191">
    <property type="entry name" value="AAA_16"/>
    <property type="match status" value="1"/>
</dbReference>
<dbReference type="InterPro" id="IPR036890">
    <property type="entry name" value="HATPase_C_sf"/>
</dbReference>
<dbReference type="Gene3D" id="3.30.450.40">
    <property type="match status" value="1"/>
</dbReference>
<accession>A0ABR8HCS7</accession>
<dbReference type="RefSeq" id="WP_190950733.1">
    <property type="nucleotide sequence ID" value="NZ_JACJTC010000014.1"/>
</dbReference>
<dbReference type="PROSITE" id="PS50011">
    <property type="entry name" value="PROTEIN_KINASE_DOM"/>
    <property type="match status" value="1"/>
</dbReference>
<dbReference type="Gene3D" id="3.40.50.300">
    <property type="entry name" value="P-loop containing nucleotide triphosphate hydrolases"/>
    <property type="match status" value="1"/>
</dbReference>
<dbReference type="CDD" id="cd14014">
    <property type="entry name" value="STKc_PknB_like"/>
    <property type="match status" value="1"/>
</dbReference>
<keyword evidence="4" id="KW-0808">Transferase</keyword>
<reference evidence="9 10" key="1">
    <citation type="journal article" date="2020" name="ISME J.">
        <title>Comparative genomics reveals insights into cyanobacterial evolution and habitat adaptation.</title>
        <authorList>
            <person name="Chen M.Y."/>
            <person name="Teng W.K."/>
            <person name="Zhao L."/>
            <person name="Hu C.X."/>
            <person name="Zhou Y.K."/>
            <person name="Han B.P."/>
            <person name="Song L.R."/>
            <person name="Shu W.S."/>
        </authorList>
    </citation>
    <scope>NUCLEOTIDE SEQUENCE [LARGE SCALE GENOMIC DNA]</scope>
    <source>
        <strain evidence="9 10">FACHB-252</strain>
    </source>
</reference>
<keyword evidence="3" id="KW-0597">Phosphoprotein</keyword>
<evidence type="ECO:0000259" key="7">
    <source>
        <dbReference type="PROSITE" id="PS50011"/>
    </source>
</evidence>
<sequence length="1862" mass="209359">MVQNLVNVSGYRISEIIYTSNRTLVYRGWRESDETPIVIKLLKNPYPSPIELAQFRNQYAITNILNVPGVVRIYSLENFQNRLALILEDFGGIPLKEYAAFKNKGLYQIDNQKNLLTEFLQIAIALADILADLYHHQIIHKDIKPANILINPTTKQVRIIDFSIASLLTRETQLSTSPTVLEGTIAYLSPEQTGRMNRGIDYRTDFYSLGVTFYELLTGQLPFQSYDLMELVHCHIAKQPTPVDRLNPIIPPQLSEIINKLMAKNAEDRYQSALGLKHDLETCLCQLQQGGDILQFQLGEKDVCDRFVIPEKLYGREVEVANLLASFERVRQGTSELMLIAGSSGIGKTAIVNEVHKPITRQRGYFIKGKFDQFNRNIPFLALVQAFRDLMTQLLTESDAQIAQWKIKILATLGESAQVIIEVIPELERIIGKQPAVPELSGSAVQSRFNLLFQKFIQVFTTQEHPLVIFLDDLQWADSASLKLTHLLMSETNNCYLLVIGAYRDNEVSAAHPLMLTIEQMRQEGIRVNNIILSPLSETELNEMIGDTLKYSPEQALAITHLVYQKTKGNPFFTNQFLKSLHEDGLITFATKTGNWQCNIPYIRTLSFTQDVVEFVKLQLQKLPPQTQDVLKLAACIGNQFDLETLSVVYEQSPTETALALWPALKDELILPNGEGYKLFQNQPVMATNYLSCENNPQITNANGSITISYKFLHDRVQQAAYSLIPANQKAATHLKIGQQLLSNTPETKLEEVIFEIVNQLNIGIELIVAQSDRLRLAQLNLLAGRKAKSSTAYWVAIEYLTAGISLLKADCWQSQYDLALALHESAADAAYLGGAYAQMEEFAQTVMQQVKTPVDLVGIYETKIQAYTAQNDVLGAIAIARQGMSQLGLIFPEIPTPEDIGQALEEIAALIAGHEIAQLVDLPLMTAKDKLAITRIVANVAPAVYIAEPNLFPLLILSQVKASIQYGNAPFSAFCYACYGILLQGILQDIDTAHQVGNLALALTDKFNISDVKPTVFYVVGAFITYLKSPLEKSLQLMLEGYKIALETGNLYYVGFNTKDICQYSYFMGRELNSLEQEIRAYTHVLENFKQGTTLNYCRIFWQAVLNLLGKTENLCNLQGEALQEPEFATQLINAKEFTGLHYFLLHQLILCYLFENLPQAIETAAQAREYLVAGTGYATVPIFYFYDSLTAVCEYSQATVSRQEQLLARVRDNQSRMQTWAHHAPMNYLHKFQLVQAEQCRVLRQMGEAVDLYDKAITGAKLNGYIQEEALANELAARFYLEWNKEPIAQIYLTNAYYCYLNWGAVAKVRHLEQQYPHLLAAILEQDEISNSIVNRTTTIGLGSSSSSVTEALDLATVIKASHTLAGEIELEKLLTTLMQVVIENAGAEKSALLLLQEDNWVVAAQKSNKATTQTTITNQSLDSESVINLHSLPLEASQDIPKTVVNYVSRTKETLVLDDARTEITFVNDPYIIQYQPKSLLCTPIHNRGKLIGILYLENSLTTGVFTQKRLEVLHLLTSQTAISLQNAMLYNNLAVAKAQLEEYSHSLEHKVQQRTQELNDKNQHLSAALEELKRTQTQLIQTEKMSSLGQMVAGVAHEINNPINFIYANLTHANEYFQQMLHIIELYHRYYPQPVAEIEEELESTDLNFLKLDLQKLLESMKVGAVRIRQIVLSLRNFARLDEAAMKPVNIHEGIDSTLLVLHHRLEKKPYRPAINVIKEYENLPEINCYASQINQVFMNILNNAIDALDCSFPINEGENQQLKIPTIKIRTQMINSHTINIEIVDNGIGMSEEVKQRLFDPFFTTKPVGGGTGLGLSISYSIMEKHGGRLNVKSELGQGAEFSLLLPVRADGHSPLL</sequence>
<dbReference type="EMBL" id="JACJTC010000014">
    <property type="protein sequence ID" value="MBD2613466.1"/>
    <property type="molecule type" value="Genomic_DNA"/>
</dbReference>
<feature type="coiled-coil region" evidence="6">
    <location>
        <begin position="1559"/>
        <end position="1589"/>
    </location>
</feature>
<dbReference type="PROSITE" id="PS00108">
    <property type="entry name" value="PROTEIN_KINASE_ST"/>
    <property type="match status" value="1"/>
</dbReference>
<dbReference type="SUPFAM" id="SSF55874">
    <property type="entry name" value="ATPase domain of HSP90 chaperone/DNA topoisomerase II/histidine kinase"/>
    <property type="match status" value="1"/>
</dbReference>
<dbReference type="SUPFAM" id="SSF52540">
    <property type="entry name" value="P-loop containing nucleoside triphosphate hydrolases"/>
    <property type="match status" value="1"/>
</dbReference>
<dbReference type="InterPro" id="IPR000719">
    <property type="entry name" value="Prot_kinase_dom"/>
</dbReference>
<dbReference type="InterPro" id="IPR036097">
    <property type="entry name" value="HisK_dim/P_sf"/>
</dbReference>
<protein>
    <recommendedName>
        <fullName evidence="2">histidine kinase</fullName>
        <ecNumber evidence="2">2.7.13.3</ecNumber>
    </recommendedName>
</protein>
<dbReference type="InterPro" id="IPR027417">
    <property type="entry name" value="P-loop_NTPase"/>
</dbReference>
<evidence type="ECO:0000259" key="8">
    <source>
        <dbReference type="PROSITE" id="PS50109"/>
    </source>
</evidence>
<comment type="catalytic activity">
    <reaction evidence="1">
        <text>ATP + protein L-histidine = ADP + protein N-phospho-L-histidine.</text>
        <dbReference type="EC" id="2.7.13.3"/>
    </reaction>
</comment>
<dbReference type="InterPro" id="IPR041664">
    <property type="entry name" value="AAA_16"/>
</dbReference>
<dbReference type="InterPro" id="IPR008271">
    <property type="entry name" value="Ser/Thr_kinase_AS"/>
</dbReference>
<dbReference type="Gene3D" id="3.30.565.10">
    <property type="entry name" value="Histidine kinase-like ATPase, C-terminal domain"/>
    <property type="match status" value="1"/>
</dbReference>
<feature type="domain" description="Histidine kinase" evidence="8">
    <location>
        <begin position="1598"/>
        <end position="1855"/>
    </location>
</feature>
<dbReference type="InterPro" id="IPR003661">
    <property type="entry name" value="HisK_dim/P_dom"/>
</dbReference>
<dbReference type="Pfam" id="PF00069">
    <property type="entry name" value="Pkinase"/>
    <property type="match status" value="1"/>
</dbReference>
<evidence type="ECO:0000313" key="9">
    <source>
        <dbReference type="EMBL" id="MBD2613466.1"/>
    </source>
</evidence>
<evidence type="ECO:0000256" key="3">
    <source>
        <dbReference type="ARBA" id="ARBA00022553"/>
    </source>
</evidence>
<comment type="caution">
    <text evidence="9">The sequence shown here is derived from an EMBL/GenBank/DDBJ whole genome shotgun (WGS) entry which is preliminary data.</text>
</comment>
<dbReference type="InterPro" id="IPR053159">
    <property type="entry name" value="Hybrid_Histidine_Kinase"/>
</dbReference>
<dbReference type="SMART" id="SM00388">
    <property type="entry name" value="HisKA"/>
    <property type="match status" value="1"/>
</dbReference>
<dbReference type="SMART" id="SM00387">
    <property type="entry name" value="HATPase_c"/>
    <property type="match status" value="1"/>
</dbReference>
<dbReference type="PANTHER" id="PTHR43642">
    <property type="entry name" value="HYBRID SIGNAL TRANSDUCTION HISTIDINE KINASE G"/>
    <property type="match status" value="1"/>
</dbReference>
<dbReference type="InterPro" id="IPR029016">
    <property type="entry name" value="GAF-like_dom_sf"/>
</dbReference>
<evidence type="ECO:0000313" key="10">
    <source>
        <dbReference type="Proteomes" id="UP000606396"/>
    </source>
</evidence>
<dbReference type="InterPro" id="IPR011009">
    <property type="entry name" value="Kinase-like_dom_sf"/>
</dbReference>
<feature type="domain" description="Protein kinase" evidence="7">
    <location>
        <begin position="11"/>
        <end position="281"/>
    </location>
</feature>
<proteinExistence type="predicted"/>
<evidence type="ECO:0000256" key="4">
    <source>
        <dbReference type="ARBA" id="ARBA00022777"/>
    </source>
</evidence>
<evidence type="ECO:0000256" key="1">
    <source>
        <dbReference type="ARBA" id="ARBA00000085"/>
    </source>
</evidence>
<dbReference type="CDD" id="cd00082">
    <property type="entry name" value="HisKA"/>
    <property type="match status" value="1"/>
</dbReference>
<dbReference type="PRINTS" id="PR00344">
    <property type="entry name" value="BCTRLSENSOR"/>
</dbReference>
<dbReference type="InterPro" id="IPR005467">
    <property type="entry name" value="His_kinase_dom"/>
</dbReference>
<keyword evidence="10" id="KW-1185">Reference proteome</keyword>
<keyword evidence="6" id="KW-0175">Coiled coil</keyword>
<dbReference type="SUPFAM" id="SSF55781">
    <property type="entry name" value="GAF domain-like"/>
    <property type="match status" value="1"/>
</dbReference>
<dbReference type="SMART" id="SM00065">
    <property type="entry name" value="GAF"/>
    <property type="match status" value="1"/>
</dbReference>
<name>A0ABR8HCS7_NOSPU</name>
<dbReference type="PROSITE" id="PS50109">
    <property type="entry name" value="HIS_KIN"/>
    <property type="match status" value="1"/>
</dbReference>
<dbReference type="SMART" id="SM00220">
    <property type="entry name" value="S_TKc"/>
    <property type="match status" value="1"/>
</dbReference>
<dbReference type="InterPro" id="IPR003594">
    <property type="entry name" value="HATPase_dom"/>
</dbReference>
<organism evidence="9 10">
    <name type="scientific">Nostoc punctiforme FACHB-252</name>
    <dbReference type="NCBI Taxonomy" id="1357509"/>
    <lineage>
        <taxon>Bacteria</taxon>
        <taxon>Bacillati</taxon>
        <taxon>Cyanobacteriota</taxon>
        <taxon>Cyanophyceae</taxon>
        <taxon>Nostocales</taxon>
        <taxon>Nostocaceae</taxon>
        <taxon>Nostoc</taxon>
    </lineage>
</organism>
<keyword evidence="5" id="KW-0902">Two-component regulatory system</keyword>
<dbReference type="PANTHER" id="PTHR43642:SF1">
    <property type="entry name" value="HYBRID SIGNAL TRANSDUCTION HISTIDINE KINASE G"/>
    <property type="match status" value="1"/>
</dbReference>
<keyword evidence="4" id="KW-0418">Kinase</keyword>
<dbReference type="Gene3D" id="1.10.510.10">
    <property type="entry name" value="Transferase(Phosphotransferase) domain 1"/>
    <property type="match status" value="1"/>
</dbReference>
<dbReference type="InterPro" id="IPR003018">
    <property type="entry name" value="GAF"/>
</dbReference>
<dbReference type="SUPFAM" id="SSF47384">
    <property type="entry name" value="Homodimeric domain of signal transducing histidine kinase"/>
    <property type="match status" value="1"/>
</dbReference>
<dbReference type="EC" id="2.7.13.3" evidence="2"/>
<dbReference type="InterPro" id="IPR004358">
    <property type="entry name" value="Sig_transdc_His_kin-like_C"/>
</dbReference>
<evidence type="ECO:0000256" key="2">
    <source>
        <dbReference type="ARBA" id="ARBA00012438"/>
    </source>
</evidence>